<feature type="domain" description="Major capsid protein C-terminal" evidence="1">
    <location>
        <begin position="303"/>
        <end position="555"/>
    </location>
</feature>
<name>A0A6C0H5G5_9ZZZZ</name>
<dbReference type="Gene3D" id="2.70.9.20">
    <property type="entry name" value="Major capsid protein Vp54"/>
    <property type="match status" value="1"/>
</dbReference>
<dbReference type="Gene3D" id="2.70.9.10">
    <property type="entry name" value="Adenovirus Type 2 Hexon, domain 4"/>
    <property type="match status" value="1"/>
</dbReference>
<dbReference type="AlphaFoldDB" id="A0A6C0H5G5"/>
<dbReference type="InterPro" id="IPR031654">
    <property type="entry name" value="Capsid_N"/>
</dbReference>
<dbReference type="Pfam" id="PF16903">
    <property type="entry name" value="Capsid_N"/>
    <property type="match status" value="1"/>
</dbReference>
<sequence>MAGGLFNLVSQGQQNIVLNGNPNKSFFRKTWKKYKNFGMQKFRIYYQGSKTLSLTDPSYFSFKVPRYADLLMDTFISVNLPNIWSPIFPPSEQNENNTGQWAPYEFKWIENIGAKMINLISITSGGQVLQQFSGDYLLASVQRDFSSEKKALFDKMIGNIPELNDPANANSRTNTYPNAYYTDSIAGAEPSIRAYTLMIPLNAWFCLCPSSALPLVALQYNEIHINIEFKPINQLFVIRDVLDYENNFPYVYPNFNQYYMQFYRFLQTPPDVCLDISSYSDTRSIWNADIHLRSNYVFISDEEQKYFAKHSHSYLIKQIHETQFFNVTGSNKIELNSTGMTNSFLFYFQRSDVNLRNEWSNYTNFPYNYIPRNVIPAPSSGYYPILRTNADGTQTEVYIGPGVNSNGTLTGLMITDSYSDENEKNILIQLGILLDGYYREDPQPVGVYNFVEKYTRTSGNAPDGLYCYNFCLYTSPFNTFPSGSIDLSLFNKIELEFTTINPPINPFAQTLSICDPETKQIIGINKPTYQIYEYNFNLYFFEERVNFIWIESGMAKLAYAL</sequence>
<dbReference type="Pfam" id="PF04451">
    <property type="entry name" value="Capsid_NCLDV"/>
    <property type="match status" value="1"/>
</dbReference>
<dbReference type="SUPFAM" id="SSF49749">
    <property type="entry name" value="Group II dsDNA viruses VP"/>
    <property type="match status" value="2"/>
</dbReference>
<dbReference type="EMBL" id="MN739880">
    <property type="protein sequence ID" value="QHT75620.1"/>
    <property type="molecule type" value="Genomic_DNA"/>
</dbReference>
<evidence type="ECO:0008006" key="4">
    <source>
        <dbReference type="Google" id="ProtNLM"/>
    </source>
</evidence>
<dbReference type="GO" id="GO:0005198">
    <property type="term" value="F:structural molecule activity"/>
    <property type="evidence" value="ECO:0007669"/>
    <property type="project" value="InterPro"/>
</dbReference>
<feature type="domain" description="Major capsid protein N-terminal" evidence="2">
    <location>
        <begin position="25"/>
        <end position="240"/>
    </location>
</feature>
<dbReference type="InterPro" id="IPR016112">
    <property type="entry name" value="VP_dsDNA_II"/>
</dbReference>
<dbReference type="InterPro" id="IPR038519">
    <property type="entry name" value="MCP_C_sf"/>
</dbReference>
<dbReference type="InterPro" id="IPR007542">
    <property type="entry name" value="MCP_C"/>
</dbReference>
<organism evidence="3">
    <name type="scientific">viral metagenome</name>
    <dbReference type="NCBI Taxonomy" id="1070528"/>
    <lineage>
        <taxon>unclassified sequences</taxon>
        <taxon>metagenomes</taxon>
        <taxon>organismal metagenomes</taxon>
    </lineage>
</organism>
<evidence type="ECO:0000259" key="2">
    <source>
        <dbReference type="Pfam" id="PF16903"/>
    </source>
</evidence>
<protein>
    <recommendedName>
        <fullName evidence="4">Major capsid protein N-terminal domain-containing protein</fullName>
    </recommendedName>
</protein>
<reference evidence="3" key="1">
    <citation type="journal article" date="2020" name="Nature">
        <title>Giant virus diversity and host interactions through global metagenomics.</title>
        <authorList>
            <person name="Schulz F."/>
            <person name="Roux S."/>
            <person name="Paez-Espino D."/>
            <person name="Jungbluth S."/>
            <person name="Walsh D.A."/>
            <person name="Denef V.J."/>
            <person name="McMahon K.D."/>
            <person name="Konstantinidis K.T."/>
            <person name="Eloe-Fadrosh E.A."/>
            <person name="Kyrpides N.C."/>
            <person name="Woyke T."/>
        </authorList>
    </citation>
    <scope>NUCLEOTIDE SEQUENCE</scope>
    <source>
        <strain evidence="3">GVMAG-M-3300023179-71</strain>
    </source>
</reference>
<evidence type="ECO:0000259" key="1">
    <source>
        <dbReference type="Pfam" id="PF04451"/>
    </source>
</evidence>
<accession>A0A6C0H5G5</accession>
<evidence type="ECO:0000313" key="3">
    <source>
        <dbReference type="EMBL" id="QHT75620.1"/>
    </source>
</evidence>
<proteinExistence type="predicted"/>